<reference evidence="3 4" key="1">
    <citation type="journal article" date="2019" name="Nat. Med.">
        <title>A library of human gut bacterial isolates paired with longitudinal multiomics data enables mechanistic microbiome research.</title>
        <authorList>
            <person name="Poyet M."/>
            <person name="Groussin M."/>
            <person name="Gibbons S.M."/>
            <person name="Avila-Pacheco J."/>
            <person name="Jiang X."/>
            <person name="Kearney S.M."/>
            <person name="Perrotta A.R."/>
            <person name="Berdy B."/>
            <person name="Zhao S."/>
            <person name="Lieberman T.D."/>
            <person name="Swanson P.K."/>
            <person name="Smith M."/>
            <person name="Roesemann S."/>
            <person name="Alexander J.E."/>
            <person name="Rich S.A."/>
            <person name="Livny J."/>
            <person name="Vlamakis H."/>
            <person name="Clish C."/>
            <person name="Bullock K."/>
            <person name="Deik A."/>
            <person name="Scott J."/>
            <person name="Pierce K.A."/>
            <person name="Xavier R.J."/>
            <person name="Alm E.J."/>
        </authorList>
    </citation>
    <scope>NUCLEOTIDE SEQUENCE [LARGE SCALE GENOMIC DNA]</scope>
    <source>
        <strain evidence="3 4">BIOML-A5</strain>
    </source>
</reference>
<dbReference type="Proteomes" id="UP000429811">
    <property type="component" value="Unassembled WGS sequence"/>
</dbReference>
<feature type="region of interest" description="Disordered" evidence="1">
    <location>
        <begin position="88"/>
        <end position="108"/>
    </location>
</feature>
<comment type="caution">
    <text evidence="3">The sequence shown here is derived from an EMBL/GenBank/DDBJ whole genome shotgun (WGS) entry which is preliminary data.</text>
</comment>
<dbReference type="SUPFAM" id="SSF56731">
    <property type="entry name" value="DNA primase core"/>
    <property type="match status" value="1"/>
</dbReference>
<dbReference type="Gene3D" id="3.40.1360.10">
    <property type="match status" value="1"/>
</dbReference>
<evidence type="ECO:0000313" key="4">
    <source>
        <dbReference type="Proteomes" id="UP000429811"/>
    </source>
</evidence>
<dbReference type="InterPro" id="IPR025054">
    <property type="entry name" value="DUF3991"/>
</dbReference>
<dbReference type="Pfam" id="PF13154">
    <property type="entry name" value="DUF3991"/>
    <property type="match status" value="1"/>
</dbReference>
<dbReference type="SUPFAM" id="SSF57783">
    <property type="entry name" value="Zinc beta-ribbon"/>
    <property type="match status" value="1"/>
</dbReference>
<organism evidence="3 4">
    <name type="scientific">Flavonifractor plautii</name>
    <name type="common">Fusobacterium plautii</name>
    <dbReference type="NCBI Taxonomy" id="292800"/>
    <lineage>
        <taxon>Bacteria</taxon>
        <taxon>Bacillati</taxon>
        <taxon>Bacillota</taxon>
        <taxon>Clostridia</taxon>
        <taxon>Eubacteriales</taxon>
        <taxon>Oscillospiraceae</taxon>
        <taxon>Flavonifractor</taxon>
    </lineage>
</organism>
<evidence type="ECO:0000313" key="3">
    <source>
        <dbReference type="EMBL" id="MSB51154.1"/>
    </source>
</evidence>
<dbReference type="CDD" id="cd01029">
    <property type="entry name" value="TOPRIM_primases"/>
    <property type="match status" value="1"/>
</dbReference>
<dbReference type="RefSeq" id="WP_173017580.1">
    <property type="nucleotide sequence ID" value="NZ_WKPO01000058.1"/>
</dbReference>
<gene>
    <name evidence="3" type="ORF">GKE90_21125</name>
</gene>
<sequence length="318" mass="35515">MPYLSKDQIATAREMDLLTYLRRFDPEELVHIGGDTYATRTHDSLKISNGKWCWWSRNIGGTNALDYLTRVEGLSFLDAVQRILGELPRVPPKSEPTAPLPKTEFTLPPKHADNRRVFAYLRSRGIDAEIINHCIKHGQLYEDAERHNCVFVGYEHGKPAYGALRGTLSETIFAGEVPGSDKRFSFAVPLCAGGKTLCVFESAIDALSYLTLLKLRGRDWRTANTLSLSGIYQPRKDGSIRSPAALEQYLKDNPGVARIVLCLDNDEPGRAASVAIQKKLSEYEVINNPPRRGKDYNDQLQLVKGISGRVRTRGGDAR</sequence>
<evidence type="ECO:0000259" key="2">
    <source>
        <dbReference type="Pfam" id="PF13154"/>
    </source>
</evidence>
<accession>A0A6I2RVH5</accession>
<dbReference type="EMBL" id="WKPO01000058">
    <property type="protein sequence ID" value="MSB51154.1"/>
    <property type="molecule type" value="Genomic_DNA"/>
</dbReference>
<feature type="domain" description="DUF3991" evidence="2">
    <location>
        <begin position="119"/>
        <end position="187"/>
    </location>
</feature>
<protein>
    <submittedName>
        <fullName evidence="3">DUF3991 domain-containing protein</fullName>
    </submittedName>
</protein>
<dbReference type="AlphaFoldDB" id="A0A6I2RVH5"/>
<proteinExistence type="predicted"/>
<evidence type="ECO:0000256" key="1">
    <source>
        <dbReference type="SAM" id="MobiDB-lite"/>
    </source>
</evidence>
<dbReference type="InterPro" id="IPR034154">
    <property type="entry name" value="TOPRIM_DnaG/twinkle"/>
</dbReference>
<name>A0A6I2RVH5_FLAPL</name>
<dbReference type="Pfam" id="PF13155">
    <property type="entry name" value="Toprim_2"/>
    <property type="match status" value="1"/>
</dbReference>